<comment type="caution">
    <text evidence="2">The sequence shown here is derived from an EMBL/GenBank/DDBJ whole genome shotgun (WGS) entry which is preliminary data.</text>
</comment>
<reference evidence="2" key="2">
    <citation type="journal article" date="2024" name="Plant">
        <title>Genomic evolution and insights into agronomic trait innovations of Sesamum species.</title>
        <authorList>
            <person name="Miao H."/>
            <person name="Wang L."/>
            <person name="Qu L."/>
            <person name="Liu H."/>
            <person name="Sun Y."/>
            <person name="Le M."/>
            <person name="Wang Q."/>
            <person name="Wei S."/>
            <person name="Zheng Y."/>
            <person name="Lin W."/>
            <person name="Duan Y."/>
            <person name="Cao H."/>
            <person name="Xiong S."/>
            <person name="Wang X."/>
            <person name="Wei L."/>
            <person name="Li C."/>
            <person name="Ma Q."/>
            <person name="Ju M."/>
            <person name="Zhao R."/>
            <person name="Li G."/>
            <person name="Mu C."/>
            <person name="Tian Q."/>
            <person name="Mei H."/>
            <person name="Zhang T."/>
            <person name="Gao T."/>
            <person name="Zhang H."/>
        </authorList>
    </citation>
    <scope>NUCLEOTIDE SEQUENCE</scope>
    <source>
        <strain evidence="2">KEN1</strain>
    </source>
</reference>
<dbReference type="GO" id="GO:0005778">
    <property type="term" value="C:peroxisomal membrane"/>
    <property type="evidence" value="ECO:0007669"/>
    <property type="project" value="InterPro"/>
</dbReference>
<accession>A0AAW2XEP9</accession>
<reference evidence="2" key="1">
    <citation type="submission" date="2020-06" db="EMBL/GenBank/DDBJ databases">
        <authorList>
            <person name="Li T."/>
            <person name="Hu X."/>
            <person name="Zhang T."/>
            <person name="Song X."/>
            <person name="Zhang H."/>
            <person name="Dai N."/>
            <person name="Sheng W."/>
            <person name="Hou X."/>
            <person name="Wei L."/>
        </authorList>
    </citation>
    <scope>NUCLEOTIDE SEQUENCE</scope>
    <source>
        <strain evidence="2">KEN1</strain>
        <tissue evidence="2">Leaf</tissue>
    </source>
</reference>
<dbReference type="AlphaFoldDB" id="A0AAW2XEP9"/>
<protein>
    <submittedName>
        <fullName evidence="2">Peroxisome biogenesis protein 12</fullName>
    </submittedName>
</protein>
<sequence>MVVLPYLRSKLQSIYNKEREATLQASLWGDSDERFDTDFVGGGDNTLGSRNNLDNEASAGARWIKRLRKTVGACYPWLHAGNEGDDSDFSRTDTMLYGKRNH</sequence>
<dbReference type="GO" id="GO:0008270">
    <property type="term" value="F:zinc ion binding"/>
    <property type="evidence" value="ECO:0007669"/>
    <property type="project" value="InterPro"/>
</dbReference>
<gene>
    <name evidence="2" type="ORF">Slati_1188600</name>
</gene>
<feature type="region of interest" description="Disordered" evidence="1">
    <location>
        <begin position="81"/>
        <end position="102"/>
    </location>
</feature>
<dbReference type="GO" id="GO:0004842">
    <property type="term" value="F:ubiquitin-protein transferase activity"/>
    <property type="evidence" value="ECO:0007669"/>
    <property type="project" value="TreeGrafter"/>
</dbReference>
<dbReference type="InterPro" id="IPR017375">
    <property type="entry name" value="PEX12"/>
</dbReference>
<organism evidence="2">
    <name type="scientific">Sesamum latifolium</name>
    <dbReference type="NCBI Taxonomy" id="2727402"/>
    <lineage>
        <taxon>Eukaryota</taxon>
        <taxon>Viridiplantae</taxon>
        <taxon>Streptophyta</taxon>
        <taxon>Embryophyta</taxon>
        <taxon>Tracheophyta</taxon>
        <taxon>Spermatophyta</taxon>
        <taxon>Magnoliopsida</taxon>
        <taxon>eudicotyledons</taxon>
        <taxon>Gunneridae</taxon>
        <taxon>Pentapetalae</taxon>
        <taxon>asterids</taxon>
        <taxon>lamiids</taxon>
        <taxon>Lamiales</taxon>
        <taxon>Pedaliaceae</taxon>
        <taxon>Sesamum</taxon>
    </lineage>
</organism>
<evidence type="ECO:0000313" key="2">
    <source>
        <dbReference type="EMBL" id="KAL0452105.1"/>
    </source>
</evidence>
<evidence type="ECO:0000256" key="1">
    <source>
        <dbReference type="SAM" id="MobiDB-lite"/>
    </source>
</evidence>
<proteinExistence type="predicted"/>
<dbReference type="PANTHER" id="PTHR12888:SF0">
    <property type="entry name" value="PEROXISOME ASSEMBLY PROTEIN 12"/>
    <property type="match status" value="1"/>
</dbReference>
<dbReference type="PANTHER" id="PTHR12888">
    <property type="entry name" value="PEROXISOME ASSEMBLY PROTEIN 12 PEROXIN-12"/>
    <property type="match status" value="1"/>
</dbReference>
<dbReference type="EMBL" id="JACGWN010000004">
    <property type="protein sequence ID" value="KAL0452105.1"/>
    <property type="molecule type" value="Genomic_DNA"/>
</dbReference>
<dbReference type="GO" id="GO:1990429">
    <property type="term" value="C:peroxisomal importomer complex"/>
    <property type="evidence" value="ECO:0007669"/>
    <property type="project" value="TreeGrafter"/>
</dbReference>
<dbReference type="GO" id="GO:0006513">
    <property type="term" value="P:protein monoubiquitination"/>
    <property type="evidence" value="ECO:0007669"/>
    <property type="project" value="TreeGrafter"/>
</dbReference>
<name>A0AAW2XEP9_9LAMI</name>
<dbReference type="GO" id="GO:0016558">
    <property type="term" value="P:protein import into peroxisome matrix"/>
    <property type="evidence" value="ECO:0007669"/>
    <property type="project" value="InterPro"/>
</dbReference>